<name>A0ABM9HVV5_9GAMM</name>
<dbReference type="PROSITE" id="PS51007">
    <property type="entry name" value="CYTC"/>
    <property type="match status" value="1"/>
</dbReference>
<keyword evidence="7" id="KW-0575">Peroxidase</keyword>
<dbReference type="InterPro" id="IPR036909">
    <property type="entry name" value="Cyt_c-like_dom_sf"/>
</dbReference>
<protein>
    <submittedName>
        <fullName evidence="7">Cytochrome c peroxidase</fullName>
        <ecNumber evidence="7">1.11.1.5</ecNumber>
    </submittedName>
</protein>
<keyword evidence="3 4" id="KW-0408">Iron</keyword>
<dbReference type="GO" id="GO:0004130">
    <property type="term" value="F:cytochrome-c peroxidase activity"/>
    <property type="evidence" value="ECO:0007669"/>
    <property type="project" value="UniProtKB-EC"/>
</dbReference>
<feature type="region of interest" description="Disordered" evidence="5">
    <location>
        <begin position="393"/>
        <end position="415"/>
    </location>
</feature>
<keyword evidence="7" id="KW-0560">Oxidoreductase</keyword>
<evidence type="ECO:0000256" key="5">
    <source>
        <dbReference type="SAM" id="MobiDB-lite"/>
    </source>
</evidence>
<reference evidence="7 8" key="1">
    <citation type="submission" date="2023-03" db="EMBL/GenBank/DDBJ databases">
        <authorList>
            <person name="Pearce D."/>
        </authorList>
    </citation>
    <scope>NUCLEOTIDE SEQUENCE [LARGE SCALE GENOMIC DNA]</scope>
    <source>
        <strain evidence="7">Msz</strain>
    </source>
</reference>
<gene>
    <name evidence="7" type="ORF">MSZNOR_0052</name>
</gene>
<organism evidence="7 8">
    <name type="scientific">Methylocaldum szegediense</name>
    <dbReference type="NCBI Taxonomy" id="73780"/>
    <lineage>
        <taxon>Bacteria</taxon>
        <taxon>Pseudomonadati</taxon>
        <taxon>Pseudomonadota</taxon>
        <taxon>Gammaproteobacteria</taxon>
        <taxon>Methylococcales</taxon>
        <taxon>Methylococcaceae</taxon>
        <taxon>Methylocaldum</taxon>
    </lineage>
</organism>
<evidence type="ECO:0000313" key="8">
    <source>
        <dbReference type="Proteomes" id="UP001162030"/>
    </source>
</evidence>
<keyword evidence="8" id="KW-1185">Reference proteome</keyword>
<dbReference type="EC" id="1.11.1.5" evidence="7"/>
<dbReference type="PANTHER" id="PTHR30600:SF13">
    <property type="entry name" value="METHYLAMINE UTILIZATION PROTEIN"/>
    <property type="match status" value="1"/>
</dbReference>
<keyword evidence="1 4" id="KW-0349">Heme</keyword>
<dbReference type="PANTHER" id="PTHR30600">
    <property type="entry name" value="CYTOCHROME C PEROXIDASE-RELATED"/>
    <property type="match status" value="1"/>
</dbReference>
<keyword evidence="2 4" id="KW-0479">Metal-binding</keyword>
<accession>A0ABM9HVV5</accession>
<evidence type="ECO:0000256" key="3">
    <source>
        <dbReference type="ARBA" id="ARBA00023004"/>
    </source>
</evidence>
<evidence type="ECO:0000256" key="2">
    <source>
        <dbReference type="ARBA" id="ARBA00022723"/>
    </source>
</evidence>
<dbReference type="EMBL" id="OX458333">
    <property type="protein sequence ID" value="CAI8718904.1"/>
    <property type="molecule type" value="Genomic_DNA"/>
</dbReference>
<feature type="domain" description="Cytochrome c" evidence="6">
    <location>
        <begin position="350"/>
        <end position="457"/>
    </location>
</feature>
<dbReference type="Gene3D" id="1.10.760.10">
    <property type="entry name" value="Cytochrome c-like domain"/>
    <property type="match status" value="1"/>
</dbReference>
<dbReference type="SUPFAM" id="SSF46626">
    <property type="entry name" value="Cytochrome c"/>
    <property type="match status" value="1"/>
</dbReference>
<evidence type="ECO:0000313" key="7">
    <source>
        <dbReference type="EMBL" id="CAI8718904.1"/>
    </source>
</evidence>
<dbReference type="InterPro" id="IPR009056">
    <property type="entry name" value="Cyt_c-like_dom"/>
</dbReference>
<dbReference type="RefSeq" id="WP_317963592.1">
    <property type="nucleotide sequence ID" value="NZ_OX458333.1"/>
</dbReference>
<sequence>MPEKALETVLGGFVLLGLSFVGLSMSPGAASAESFEEFKTRMKDAKVLAMERHLKALDDRYDLSDDASKTMTMTHGKPIQEGVRVKLREVVTWDELAEMSPEEIRKQDFFPKGFMPLPHPNPTEGGIVFSKTLIEAVEEQEGRDLSRFDVSFDIPERFQPEFPPPLFLKTRPDLGDVSRSRLITLSNYRELFEGIINAEQLEGLRLLLTPFPQQQFNATEDRRTEDPSPGVACFDCHVNGHTSAAIQSASSTRPREPSRRIDTPSLRGVDIQRLFGSQGDMKSIEERSEFELETAYFDGDAEAAKRKDAHIPQQADEVRLMAEFQKLIDFPPAPKLDASGKLDPEKNDDEAALRGQELFFGKARCATCHTPPHYTDNQVHDLKVEQFYRPGITTSQAAPTNGPIKTPPLRGIKDSPPYLRDGRLLTLEDTVEFFNLVLGLKLTKAEKKDLLAFLVTL</sequence>
<evidence type="ECO:0000259" key="6">
    <source>
        <dbReference type="PROSITE" id="PS51007"/>
    </source>
</evidence>
<evidence type="ECO:0000256" key="1">
    <source>
        <dbReference type="ARBA" id="ARBA00022617"/>
    </source>
</evidence>
<proteinExistence type="predicted"/>
<evidence type="ECO:0000256" key="4">
    <source>
        <dbReference type="PROSITE-ProRule" id="PRU00433"/>
    </source>
</evidence>
<dbReference type="InterPro" id="IPR051395">
    <property type="entry name" value="Cytochrome_c_Peroxidase/MauG"/>
</dbReference>
<dbReference type="Proteomes" id="UP001162030">
    <property type="component" value="Chromosome"/>
</dbReference>